<feature type="region of interest" description="Disordered" evidence="1">
    <location>
        <begin position="87"/>
        <end position="112"/>
    </location>
</feature>
<dbReference type="Proteomes" id="UP001412067">
    <property type="component" value="Unassembled WGS sequence"/>
</dbReference>
<comment type="caution">
    <text evidence="2">The sequence shown here is derived from an EMBL/GenBank/DDBJ whole genome shotgun (WGS) entry which is preliminary data.</text>
</comment>
<evidence type="ECO:0000313" key="2">
    <source>
        <dbReference type="EMBL" id="KAK8964319.1"/>
    </source>
</evidence>
<dbReference type="PANTHER" id="PTHR37738:SF1">
    <property type="entry name" value="OS03G0257000 PROTEIN"/>
    <property type="match status" value="1"/>
</dbReference>
<organism evidence="2 3">
    <name type="scientific">Platanthera guangdongensis</name>
    <dbReference type="NCBI Taxonomy" id="2320717"/>
    <lineage>
        <taxon>Eukaryota</taxon>
        <taxon>Viridiplantae</taxon>
        <taxon>Streptophyta</taxon>
        <taxon>Embryophyta</taxon>
        <taxon>Tracheophyta</taxon>
        <taxon>Spermatophyta</taxon>
        <taxon>Magnoliopsida</taxon>
        <taxon>Liliopsida</taxon>
        <taxon>Asparagales</taxon>
        <taxon>Orchidaceae</taxon>
        <taxon>Orchidoideae</taxon>
        <taxon>Orchideae</taxon>
        <taxon>Orchidinae</taxon>
        <taxon>Platanthera</taxon>
    </lineage>
</organism>
<sequence>MRTHARGHVLSPHGPWPRGCTPSPCGRTTAHAVRTVARLRALPLHCRPAPHAQERVRAAVRPPWPRSHLGRKTGHPTGLIGRTAGLHRSVSSDRPSPASLLGRPTSTGLPLGRHPTFAARTSLSLSPYFPAPSSVKPPIMGWEEDVIGMVEQNLGKQKISISFECETLKADDAAQEHIKKYLPHLVGADAVVNIGQMSISGINFDEDSVESGEDIAT</sequence>
<reference evidence="2 3" key="1">
    <citation type="journal article" date="2022" name="Nat. Plants">
        <title>Genomes of leafy and leafless Platanthera orchids illuminate the evolution of mycoheterotrophy.</title>
        <authorList>
            <person name="Li M.H."/>
            <person name="Liu K.W."/>
            <person name="Li Z."/>
            <person name="Lu H.C."/>
            <person name="Ye Q.L."/>
            <person name="Zhang D."/>
            <person name="Wang J.Y."/>
            <person name="Li Y.F."/>
            <person name="Zhong Z.M."/>
            <person name="Liu X."/>
            <person name="Yu X."/>
            <person name="Liu D.K."/>
            <person name="Tu X.D."/>
            <person name="Liu B."/>
            <person name="Hao Y."/>
            <person name="Liao X.Y."/>
            <person name="Jiang Y.T."/>
            <person name="Sun W.H."/>
            <person name="Chen J."/>
            <person name="Chen Y.Q."/>
            <person name="Ai Y."/>
            <person name="Zhai J.W."/>
            <person name="Wu S.S."/>
            <person name="Zhou Z."/>
            <person name="Hsiao Y.Y."/>
            <person name="Wu W.L."/>
            <person name="Chen Y.Y."/>
            <person name="Lin Y.F."/>
            <person name="Hsu J.L."/>
            <person name="Li C.Y."/>
            <person name="Wang Z.W."/>
            <person name="Zhao X."/>
            <person name="Zhong W.Y."/>
            <person name="Ma X.K."/>
            <person name="Ma L."/>
            <person name="Huang J."/>
            <person name="Chen G.Z."/>
            <person name="Huang M.Z."/>
            <person name="Huang L."/>
            <person name="Peng D.H."/>
            <person name="Luo Y.B."/>
            <person name="Zou S.Q."/>
            <person name="Chen S.P."/>
            <person name="Lan S."/>
            <person name="Tsai W.C."/>
            <person name="Van de Peer Y."/>
            <person name="Liu Z.J."/>
        </authorList>
    </citation>
    <scope>NUCLEOTIDE SEQUENCE [LARGE SCALE GENOMIC DNA]</scope>
    <source>
        <strain evidence="2">Lor288</strain>
    </source>
</reference>
<dbReference type="PANTHER" id="PTHR37738">
    <property type="entry name" value="OS03G0209700 PROTEIN"/>
    <property type="match status" value="1"/>
</dbReference>
<gene>
    <name evidence="2" type="ORF">KSP40_PGU006653</name>
</gene>
<accession>A0ABR2MJG3</accession>
<keyword evidence="3" id="KW-1185">Reference proteome</keyword>
<proteinExistence type="predicted"/>
<evidence type="ECO:0000256" key="1">
    <source>
        <dbReference type="SAM" id="MobiDB-lite"/>
    </source>
</evidence>
<name>A0ABR2MJG3_9ASPA</name>
<protein>
    <submittedName>
        <fullName evidence="2">Uncharacterized protein</fullName>
    </submittedName>
</protein>
<dbReference type="EMBL" id="JBBWWR010000007">
    <property type="protein sequence ID" value="KAK8964319.1"/>
    <property type="molecule type" value="Genomic_DNA"/>
</dbReference>
<evidence type="ECO:0000313" key="3">
    <source>
        <dbReference type="Proteomes" id="UP001412067"/>
    </source>
</evidence>